<dbReference type="Gene3D" id="1.10.10.10">
    <property type="entry name" value="Winged helix-like DNA-binding domain superfamily/Winged helix DNA-binding domain"/>
    <property type="match status" value="1"/>
</dbReference>
<proteinExistence type="predicted"/>
<protein>
    <recommendedName>
        <fullName evidence="4">Helix-turn-helix protein</fullName>
    </recommendedName>
</protein>
<dbReference type="InterPro" id="IPR036388">
    <property type="entry name" value="WH-like_DNA-bd_sf"/>
</dbReference>
<name>A0ABM7WF30_9ACTN</name>
<dbReference type="SUPFAM" id="SSF46785">
    <property type="entry name" value="Winged helix' DNA-binding domain"/>
    <property type="match status" value="1"/>
</dbReference>
<feature type="compositionally biased region" description="Low complexity" evidence="1">
    <location>
        <begin position="126"/>
        <end position="136"/>
    </location>
</feature>
<accession>A0ABM7WF30</accession>
<organism evidence="2 3">
    <name type="scientific">Raoultibacter timonensis</name>
    <dbReference type="NCBI Taxonomy" id="1907662"/>
    <lineage>
        <taxon>Bacteria</taxon>
        <taxon>Bacillati</taxon>
        <taxon>Actinomycetota</taxon>
        <taxon>Coriobacteriia</taxon>
        <taxon>Eggerthellales</taxon>
        <taxon>Eggerthellaceae</taxon>
        <taxon>Raoultibacter</taxon>
    </lineage>
</organism>
<dbReference type="EMBL" id="AP025564">
    <property type="protein sequence ID" value="BDE94837.1"/>
    <property type="molecule type" value="Genomic_DNA"/>
</dbReference>
<dbReference type="Proteomes" id="UP001320544">
    <property type="component" value="Chromosome"/>
</dbReference>
<feature type="region of interest" description="Disordered" evidence="1">
    <location>
        <begin position="123"/>
        <end position="167"/>
    </location>
</feature>
<evidence type="ECO:0000313" key="3">
    <source>
        <dbReference type="Proteomes" id="UP001320544"/>
    </source>
</evidence>
<reference evidence="2 3" key="1">
    <citation type="submission" date="2022-01" db="EMBL/GenBank/DDBJ databases">
        <title>Novel bile acid biosynthetic pathways are enriched in the microbiome of centenarians.</title>
        <authorList>
            <person name="Sato Y."/>
            <person name="Atarashi K."/>
            <person name="Plichta R.D."/>
            <person name="Arai Y."/>
            <person name="Sasajima S."/>
            <person name="Kearney M.S."/>
            <person name="Suda W."/>
            <person name="Takeshita K."/>
            <person name="Sasaki T."/>
            <person name="Okamoto S."/>
            <person name="Skelly N.A."/>
            <person name="Okamura Y."/>
            <person name="Vlamakis H."/>
            <person name="Li Y."/>
            <person name="Tanoue T."/>
            <person name="Takei H."/>
            <person name="Nittono H."/>
            <person name="Narushima S."/>
            <person name="Irie J."/>
            <person name="Itoh H."/>
            <person name="Moriya K."/>
            <person name="Sugiura Y."/>
            <person name="Suematsu M."/>
            <person name="Moritoki N."/>
            <person name="Shibata S."/>
            <person name="Littman R.D."/>
            <person name="Fischbach A.M."/>
            <person name="Uwamino Y."/>
            <person name="Inoue T."/>
            <person name="Honda A."/>
            <person name="Hattori M."/>
            <person name="Murai T."/>
            <person name="Xavier J.R."/>
            <person name="Hirose N."/>
            <person name="Honda K."/>
        </authorList>
    </citation>
    <scope>NUCLEOTIDE SEQUENCE [LARGE SCALE GENOMIC DNA]</scope>
    <source>
        <strain evidence="2 3">CE91-St30</strain>
    </source>
</reference>
<sequence>MPNSARSDGYVVLMGHMVEDMGLSGSELVAYAIIYGFCQAGCPCECSLRYFRFWLGCSKSTAIRILDSLEAKGFIVRDRKTVNGVPFTSYRLGPNAVAFVPAKPEVFNNRQVDGWYQNDTTGFTEPAPAAPAAAGSRPGGGVKMTPPVPKLDPINKTDTDSDSDSESVFKKKSIEGFNALKAFLPNTDGASFGYANYCALLKMGYDRSRIERAMSDLAESMREDYPDRRARFFPHAERLLDPKNPSGIMRFLEPKTRRALPDDKKLLVFALTRADRDTCLAVERLNDAVANAASIDGRNQAVDARRAWLEENRERLLELWVQAHSKDGR</sequence>
<evidence type="ECO:0000313" key="2">
    <source>
        <dbReference type="EMBL" id="BDE94837.1"/>
    </source>
</evidence>
<keyword evidence="3" id="KW-1185">Reference proteome</keyword>
<evidence type="ECO:0008006" key="4">
    <source>
        <dbReference type="Google" id="ProtNLM"/>
    </source>
</evidence>
<evidence type="ECO:0000256" key="1">
    <source>
        <dbReference type="SAM" id="MobiDB-lite"/>
    </source>
</evidence>
<gene>
    <name evidence="2" type="ORF">CE91St30_01700</name>
</gene>
<dbReference type="InterPro" id="IPR036390">
    <property type="entry name" value="WH_DNA-bd_sf"/>
</dbReference>
<dbReference type="RefSeq" id="WP_244411364.1">
    <property type="nucleotide sequence ID" value="NZ_AP025564.1"/>
</dbReference>